<evidence type="ECO:0000256" key="3">
    <source>
        <dbReference type="ARBA" id="ARBA00006014"/>
    </source>
</evidence>
<keyword evidence="10" id="KW-1015">Disulfide bond</keyword>
<evidence type="ECO:0000256" key="6">
    <source>
        <dbReference type="ARBA" id="ARBA00022525"/>
    </source>
</evidence>
<dbReference type="InterPro" id="IPR007484">
    <property type="entry name" value="Peptidase_M28"/>
</dbReference>
<dbReference type="WBParaSite" id="Gr19_v10_g13771.t1">
    <property type="protein sequence ID" value="Gr19_v10_g13771.t1"/>
    <property type="gene ID" value="Gr19_v10_g13771"/>
</dbReference>
<comment type="catalytic activity">
    <reaction evidence="1">
        <text>N-terminal L-glutaminyl-[peptide] = N-terminal 5-oxo-L-prolyl-[peptide] + NH4(+)</text>
        <dbReference type="Rhea" id="RHEA:23652"/>
        <dbReference type="Rhea" id="RHEA-COMP:11736"/>
        <dbReference type="Rhea" id="RHEA-COMP:11846"/>
        <dbReference type="ChEBI" id="CHEBI:28938"/>
        <dbReference type="ChEBI" id="CHEBI:64722"/>
        <dbReference type="ChEBI" id="CHEBI:87215"/>
        <dbReference type="EC" id="2.3.2.5"/>
    </reaction>
</comment>
<dbReference type="Pfam" id="PF04389">
    <property type="entry name" value="Peptidase_M28"/>
    <property type="match status" value="1"/>
</dbReference>
<dbReference type="PANTHER" id="PTHR12283">
    <property type="entry name" value="GLUTAMINYL-PEPTIDE CYCLOTRANSFERASE"/>
    <property type="match status" value="1"/>
</dbReference>
<evidence type="ECO:0000313" key="15">
    <source>
        <dbReference type="WBParaSite" id="Gr19_v10_g13771.t1"/>
    </source>
</evidence>
<comment type="similarity">
    <text evidence="3">Belongs to the glutaminyl-peptide cyclotransferase family.</text>
</comment>
<evidence type="ECO:0000313" key="14">
    <source>
        <dbReference type="Proteomes" id="UP000887572"/>
    </source>
</evidence>
<keyword evidence="14" id="KW-1185">Reference proteome</keyword>
<feature type="signal peptide" evidence="12">
    <location>
        <begin position="1"/>
        <end position="27"/>
    </location>
</feature>
<keyword evidence="7" id="KW-0808">Transferase</keyword>
<dbReference type="Proteomes" id="UP000887572">
    <property type="component" value="Unplaced"/>
</dbReference>
<keyword evidence="12" id="KW-0732">Signal</keyword>
<dbReference type="InterPro" id="IPR037457">
    <property type="entry name" value="M28_QC"/>
</dbReference>
<evidence type="ECO:0000256" key="7">
    <source>
        <dbReference type="ARBA" id="ARBA00022679"/>
    </source>
</evidence>
<organism evidence="14 15">
    <name type="scientific">Globodera rostochiensis</name>
    <name type="common">Golden nematode worm</name>
    <name type="synonym">Heterodera rostochiensis</name>
    <dbReference type="NCBI Taxonomy" id="31243"/>
    <lineage>
        <taxon>Eukaryota</taxon>
        <taxon>Metazoa</taxon>
        <taxon>Ecdysozoa</taxon>
        <taxon>Nematoda</taxon>
        <taxon>Chromadorea</taxon>
        <taxon>Rhabditida</taxon>
        <taxon>Tylenchina</taxon>
        <taxon>Tylenchomorpha</taxon>
        <taxon>Tylenchoidea</taxon>
        <taxon>Heteroderidae</taxon>
        <taxon>Heteroderinae</taxon>
        <taxon>Globodera</taxon>
    </lineage>
</organism>
<feature type="chain" id="PRO_5037180090" description="Glutaminyl-peptide cyclotransferase" evidence="12">
    <location>
        <begin position="28"/>
        <end position="333"/>
    </location>
</feature>
<evidence type="ECO:0000256" key="9">
    <source>
        <dbReference type="ARBA" id="ARBA00022833"/>
    </source>
</evidence>
<dbReference type="GO" id="GO:0005576">
    <property type="term" value="C:extracellular region"/>
    <property type="evidence" value="ECO:0007669"/>
    <property type="project" value="UniProtKB-SubCell"/>
</dbReference>
<dbReference type="InterPro" id="IPR040234">
    <property type="entry name" value="QC/QCL"/>
</dbReference>
<dbReference type="SUPFAM" id="SSF53187">
    <property type="entry name" value="Zn-dependent exopeptidases"/>
    <property type="match status" value="1"/>
</dbReference>
<evidence type="ECO:0000256" key="1">
    <source>
        <dbReference type="ARBA" id="ARBA00000001"/>
    </source>
</evidence>
<evidence type="ECO:0000256" key="4">
    <source>
        <dbReference type="ARBA" id="ARBA00012012"/>
    </source>
</evidence>
<evidence type="ECO:0000256" key="8">
    <source>
        <dbReference type="ARBA" id="ARBA00022723"/>
    </source>
</evidence>
<proteinExistence type="inferred from homology"/>
<dbReference type="FunFam" id="3.40.630.10:FF:000029">
    <property type="entry name" value="Glutaminyl-peptide cyclotransferase"/>
    <property type="match status" value="1"/>
</dbReference>
<evidence type="ECO:0000256" key="12">
    <source>
        <dbReference type="SAM" id="SignalP"/>
    </source>
</evidence>
<dbReference type="Gene3D" id="3.40.630.10">
    <property type="entry name" value="Zn peptidases"/>
    <property type="match status" value="1"/>
</dbReference>
<keyword evidence="8" id="KW-0479">Metal-binding</keyword>
<dbReference type="CDD" id="cd03880">
    <property type="entry name" value="M28_QC_like"/>
    <property type="match status" value="1"/>
</dbReference>
<keyword evidence="11" id="KW-0012">Acyltransferase</keyword>
<accession>A0A914H3Y9</accession>
<dbReference type="GO" id="GO:0008270">
    <property type="term" value="F:zinc ion binding"/>
    <property type="evidence" value="ECO:0007669"/>
    <property type="project" value="TreeGrafter"/>
</dbReference>
<evidence type="ECO:0000256" key="10">
    <source>
        <dbReference type="ARBA" id="ARBA00023157"/>
    </source>
</evidence>
<sequence>MNSDQHRLLLPLIAFLLLSTTVSHALAQWKTNQRKHELSWLQDEEIRRPILVERQVGTPQHDDVANYLKTKVEEFGFTAEWDSFSAHTPMGVKSFHNLVATYDPLVHRRLVLACHYDSKIIPGKVFVGATDSALPCALLLDIAKTLGPMLAARTYQHITLQLVFLDGEEAFHEWTHLDSIYGARHLAGMLERKWYPSTDGSAFELSREIDRIDVFMLLDLLGAKNPRIQSTFGHGTTALFEQLPFIEEQLGKMNVLNRIPRIFYYGTSFGAVEDDHIAFMKKGVPVLHLISVPFPPFWHTPGDNESILDNATIENLASILRVFVARYLGIHPR</sequence>
<dbReference type="PANTHER" id="PTHR12283:SF6">
    <property type="entry name" value="GLUTAMINYL-PEPTIDE CYCLOTRANSFERASE-RELATED"/>
    <property type="match status" value="1"/>
</dbReference>
<name>A0A914H3Y9_GLORO</name>
<protein>
    <recommendedName>
        <fullName evidence="5">Glutaminyl-peptide cyclotransferase</fullName>
        <ecNumber evidence="4">2.3.2.5</ecNumber>
    </recommendedName>
</protein>
<comment type="subcellular location">
    <subcellularLocation>
        <location evidence="2">Secreted</location>
    </subcellularLocation>
</comment>
<evidence type="ECO:0000259" key="13">
    <source>
        <dbReference type="Pfam" id="PF04389"/>
    </source>
</evidence>
<keyword evidence="9" id="KW-0862">Zinc</keyword>
<evidence type="ECO:0000256" key="11">
    <source>
        <dbReference type="ARBA" id="ARBA00023315"/>
    </source>
</evidence>
<dbReference type="AlphaFoldDB" id="A0A914H3Y9"/>
<feature type="domain" description="Peptidase M28" evidence="13">
    <location>
        <begin position="97"/>
        <end position="323"/>
    </location>
</feature>
<dbReference type="EC" id="2.3.2.5" evidence="4"/>
<keyword evidence="6" id="KW-0964">Secreted</keyword>
<reference evidence="15" key="1">
    <citation type="submission" date="2022-11" db="UniProtKB">
        <authorList>
            <consortium name="WormBaseParasite"/>
        </authorList>
    </citation>
    <scope>IDENTIFICATION</scope>
</reference>
<evidence type="ECO:0000256" key="5">
    <source>
        <dbReference type="ARBA" id="ARBA00016861"/>
    </source>
</evidence>
<evidence type="ECO:0000256" key="2">
    <source>
        <dbReference type="ARBA" id="ARBA00004613"/>
    </source>
</evidence>
<dbReference type="GO" id="GO:0016603">
    <property type="term" value="F:glutaminyl-peptide cyclotransferase activity"/>
    <property type="evidence" value="ECO:0007669"/>
    <property type="project" value="UniProtKB-EC"/>
</dbReference>